<dbReference type="SMART" id="SM00060">
    <property type="entry name" value="FN3"/>
    <property type="match status" value="1"/>
</dbReference>
<sequence length="460" mass="48082">MTKKTVLISVVSLTLVVIGLLVGLDLVSKNQNLDKKAASSTGTATFKMTPENPIFWTGTTQSISGVLNLPSPILAYQIVAYLSYTSATSPVGIVTGLNKIIIDEPELSNCPTNSISLDSIAKKYTIIIACGVPPLGIPYSTNGTDKTMFTISLPTNTPGTLTLSIDPDNSKVNSSADATDILAIPTGGNITIQSDTTSPIVISNLSTSNPSLNSLTLNWTSPSDTGPINKASSYEIRYSTSGITSSNWTSATLVTSPPAPANAGTTQSLVVSGLNPATTYYFGIKSKDGNNNQSSLSNVASATTTNKGSLNFQIKFQGVSSAVSGKVVNIALKQGTTQTGNFNNVALTASGNIFSGSIPNIDGGTYDVYLKGPVHLRKKIPAITVSVAGTLNWPTSPPTLLTGDIAVNNFVDATDYSTMLLTFNPILIQNSVSDLNFDNKVDTTDYSLLLLNFNPLVGGD</sequence>
<dbReference type="Pfam" id="PF00041">
    <property type="entry name" value="fn3"/>
    <property type="match status" value="1"/>
</dbReference>
<reference evidence="2 3" key="1">
    <citation type="journal article" date="2015" name="Nature">
        <title>rRNA introns, odd ribosomes, and small enigmatic genomes across a large radiation of phyla.</title>
        <authorList>
            <person name="Brown C.T."/>
            <person name="Hug L.A."/>
            <person name="Thomas B.C."/>
            <person name="Sharon I."/>
            <person name="Castelle C.J."/>
            <person name="Singh A."/>
            <person name="Wilkins M.J."/>
            <person name="Williams K.H."/>
            <person name="Banfield J.F."/>
        </authorList>
    </citation>
    <scope>NUCLEOTIDE SEQUENCE [LARGE SCALE GENOMIC DNA]</scope>
</reference>
<dbReference type="STRING" id="1618356.UU93_C0007G0028"/>
<dbReference type="EMBL" id="LCCN01000007">
    <property type="protein sequence ID" value="KKS32423.1"/>
    <property type="molecule type" value="Genomic_DNA"/>
</dbReference>
<dbReference type="GO" id="GO:0000272">
    <property type="term" value="P:polysaccharide catabolic process"/>
    <property type="evidence" value="ECO:0007669"/>
    <property type="project" value="InterPro"/>
</dbReference>
<gene>
    <name evidence="2" type="ORF">UU93_C0007G0028</name>
</gene>
<dbReference type="Gene3D" id="2.60.40.4130">
    <property type="match status" value="1"/>
</dbReference>
<evidence type="ECO:0000313" key="2">
    <source>
        <dbReference type="EMBL" id="KKS32423.1"/>
    </source>
</evidence>
<dbReference type="SUPFAM" id="SSF49265">
    <property type="entry name" value="Fibronectin type III"/>
    <property type="match status" value="1"/>
</dbReference>
<dbReference type="AlphaFoldDB" id="A0A0G1B4E9"/>
<proteinExistence type="predicted"/>
<name>A0A0G1B4E9_9BACT</name>
<accession>A0A0G1B4E9</accession>
<evidence type="ECO:0000259" key="1">
    <source>
        <dbReference type="PROSITE" id="PS50853"/>
    </source>
</evidence>
<comment type="caution">
    <text evidence="2">The sequence shown here is derived from an EMBL/GenBank/DDBJ whole genome shotgun (WGS) entry which is preliminary data.</text>
</comment>
<organism evidence="2 3">
    <name type="scientific">Candidatus Amesbacteria bacterium GW2011_GWA2_42_12</name>
    <dbReference type="NCBI Taxonomy" id="1618356"/>
    <lineage>
        <taxon>Bacteria</taxon>
        <taxon>Candidatus Amesiibacteriota</taxon>
    </lineage>
</organism>
<dbReference type="CDD" id="cd00063">
    <property type="entry name" value="FN3"/>
    <property type="match status" value="1"/>
</dbReference>
<dbReference type="InterPro" id="IPR036116">
    <property type="entry name" value="FN3_sf"/>
</dbReference>
<dbReference type="PROSITE" id="PS50853">
    <property type="entry name" value="FN3"/>
    <property type="match status" value="1"/>
</dbReference>
<dbReference type="InterPro" id="IPR013783">
    <property type="entry name" value="Ig-like_fold"/>
</dbReference>
<dbReference type="InterPro" id="IPR036439">
    <property type="entry name" value="Dockerin_dom_sf"/>
</dbReference>
<evidence type="ECO:0000313" key="3">
    <source>
        <dbReference type="Proteomes" id="UP000034160"/>
    </source>
</evidence>
<dbReference type="Gene3D" id="2.60.40.10">
    <property type="entry name" value="Immunoglobulins"/>
    <property type="match status" value="1"/>
</dbReference>
<dbReference type="InterPro" id="IPR003961">
    <property type="entry name" value="FN3_dom"/>
</dbReference>
<protein>
    <submittedName>
        <fullName evidence="2">Fibronectin type III domain-containing protein</fullName>
    </submittedName>
</protein>
<feature type="domain" description="Fibronectin type-III" evidence="1">
    <location>
        <begin position="201"/>
        <end position="307"/>
    </location>
</feature>
<dbReference type="Proteomes" id="UP000034160">
    <property type="component" value="Unassembled WGS sequence"/>
</dbReference>
<dbReference type="SUPFAM" id="SSF63446">
    <property type="entry name" value="Type I dockerin domain"/>
    <property type="match status" value="1"/>
</dbReference>